<dbReference type="Pfam" id="PF20147">
    <property type="entry name" value="Crinkler"/>
    <property type="match status" value="1"/>
</dbReference>
<name>A0A225UJT5_9STRA</name>
<feature type="domain" description="Crinkler effector protein N-terminal" evidence="4">
    <location>
        <begin position="4"/>
        <end position="113"/>
    </location>
</feature>
<organism evidence="5 6">
    <name type="scientific">Phytophthora megakarya</name>
    <dbReference type="NCBI Taxonomy" id="4795"/>
    <lineage>
        <taxon>Eukaryota</taxon>
        <taxon>Sar</taxon>
        <taxon>Stramenopiles</taxon>
        <taxon>Oomycota</taxon>
        <taxon>Peronosporomycetes</taxon>
        <taxon>Peronosporales</taxon>
        <taxon>Peronosporaceae</taxon>
        <taxon>Phytophthora</taxon>
    </lineage>
</organism>
<dbReference type="GO" id="GO:0005576">
    <property type="term" value="C:extracellular region"/>
    <property type="evidence" value="ECO:0007669"/>
    <property type="project" value="UniProtKB-SubCell"/>
</dbReference>
<comment type="subcellular location">
    <subcellularLocation>
        <location evidence="1">Host cell</location>
    </subcellularLocation>
    <subcellularLocation>
        <location evidence="2">Secreted</location>
    </subcellularLocation>
</comment>
<protein>
    <recommendedName>
        <fullName evidence="4">Crinkler effector protein N-terminal domain-containing protein</fullName>
    </recommendedName>
</protein>
<dbReference type="GO" id="GO:0043657">
    <property type="term" value="C:host cell"/>
    <property type="evidence" value="ECO:0007669"/>
    <property type="project" value="UniProtKB-SubCell"/>
</dbReference>
<keyword evidence="6" id="KW-1185">Reference proteome</keyword>
<evidence type="ECO:0000256" key="1">
    <source>
        <dbReference type="ARBA" id="ARBA00004340"/>
    </source>
</evidence>
<proteinExistence type="predicted"/>
<dbReference type="AlphaFoldDB" id="A0A225UJT5"/>
<comment type="caution">
    <text evidence="5">The sequence shown here is derived from an EMBL/GenBank/DDBJ whole genome shotgun (WGS) entry which is preliminary data.</text>
</comment>
<accession>A0A225UJT5</accession>
<evidence type="ECO:0000256" key="3">
    <source>
        <dbReference type="ARBA" id="ARBA00022525"/>
    </source>
</evidence>
<evidence type="ECO:0000313" key="6">
    <source>
        <dbReference type="Proteomes" id="UP000198211"/>
    </source>
</evidence>
<gene>
    <name evidence="5" type="ORF">PHMEG_00037428</name>
</gene>
<reference evidence="6" key="1">
    <citation type="submission" date="2017-03" db="EMBL/GenBank/DDBJ databases">
        <title>Phytopthora megakarya and P. palmivora, two closely related causual agents of cacao black pod achieved similar genome size and gene model numbers by different mechanisms.</title>
        <authorList>
            <person name="Ali S."/>
            <person name="Shao J."/>
            <person name="Larry D.J."/>
            <person name="Kronmiller B."/>
            <person name="Shen D."/>
            <person name="Strem M.D."/>
            <person name="Melnick R.L."/>
            <person name="Guiltinan M.J."/>
            <person name="Tyler B.M."/>
            <person name="Meinhardt L.W."/>
            <person name="Bailey B.A."/>
        </authorList>
    </citation>
    <scope>NUCLEOTIDE SEQUENCE [LARGE SCALE GENOMIC DNA]</scope>
    <source>
        <strain evidence="6">zdho120</strain>
    </source>
</reference>
<evidence type="ECO:0000256" key="2">
    <source>
        <dbReference type="ARBA" id="ARBA00004613"/>
    </source>
</evidence>
<dbReference type="EMBL" id="NBNE01016419">
    <property type="protein sequence ID" value="OWY93248.1"/>
    <property type="molecule type" value="Genomic_DNA"/>
</dbReference>
<evidence type="ECO:0000259" key="4">
    <source>
        <dbReference type="Pfam" id="PF20147"/>
    </source>
</evidence>
<dbReference type="Proteomes" id="UP000198211">
    <property type="component" value="Unassembled WGS sequence"/>
</dbReference>
<sequence length="147" mass="16374">MVLLFCASFSHTGKLFAVDTKGSSTVGELGEVVAGVITKKLGKFVDSDDIGLFPTKTESGKLLELEEVQDLVSTIKNGERPDQLNQYMEKEWTMNSQNSLVKSTDRAIHVLVVVRGKFLEDEVEDRRKIISGPRILDQENLAFRLMG</sequence>
<keyword evidence="3" id="KW-0964">Secreted</keyword>
<evidence type="ECO:0000313" key="5">
    <source>
        <dbReference type="EMBL" id="OWY93248.1"/>
    </source>
</evidence>
<dbReference type="InterPro" id="IPR045379">
    <property type="entry name" value="Crinkler_N"/>
</dbReference>